<dbReference type="CDD" id="cd04184">
    <property type="entry name" value="GT2_RfbC_Mx_like"/>
    <property type="match status" value="1"/>
</dbReference>
<dbReference type="InterPro" id="IPR029044">
    <property type="entry name" value="Nucleotide-diphossugar_trans"/>
</dbReference>
<evidence type="ECO:0000313" key="2">
    <source>
        <dbReference type="EMBL" id="MFC3714796.1"/>
    </source>
</evidence>
<dbReference type="EC" id="2.4.-.-" evidence="2"/>
<accession>A0ABV7XF36</accession>
<feature type="domain" description="Glycosyltransferase 2-like" evidence="1">
    <location>
        <begin position="663"/>
        <end position="841"/>
    </location>
</feature>
<evidence type="ECO:0000259" key="1">
    <source>
        <dbReference type="Pfam" id="PF00535"/>
    </source>
</evidence>
<dbReference type="SUPFAM" id="SSF53448">
    <property type="entry name" value="Nucleotide-diphospho-sugar transferases"/>
    <property type="match status" value="2"/>
</dbReference>
<gene>
    <name evidence="2" type="ORF">ACFONC_01315</name>
</gene>
<keyword evidence="2" id="KW-0808">Transferase</keyword>
<proteinExistence type="predicted"/>
<keyword evidence="3" id="KW-1185">Reference proteome</keyword>
<dbReference type="CDD" id="cd04186">
    <property type="entry name" value="GT_2_like_c"/>
    <property type="match status" value="1"/>
</dbReference>
<comment type="caution">
    <text evidence="2">The sequence shown here is derived from an EMBL/GenBank/DDBJ whole genome shotgun (WGS) entry which is preliminary data.</text>
</comment>
<feature type="domain" description="Glycosyltransferase 2-like" evidence="1">
    <location>
        <begin position="405"/>
        <end position="513"/>
    </location>
</feature>
<name>A0ABV7XF36_9GAMM</name>
<protein>
    <submittedName>
        <fullName evidence="2">Glycosyltransferase family 2 protein</fullName>
        <ecNumber evidence="2">2.4.-.-</ecNumber>
    </submittedName>
</protein>
<dbReference type="InterPro" id="IPR001173">
    <property type="entry name" value="Glyco_trans_2-like"/>
</dbReference>
<organism evidence="2 3">
    <name type="scientific">Luteimonas soli</name>
    <dbReference type="NCBI Taxonomy" id="1648966"/>
    <lineage>
        <taxon>Bacteria</taxon>
        <taxon>Pseudomonadati</taxon>
        <taxon>Pseudomonadota</taxon>
        <taxon>Gammaproteobacteria</taxon>
        <taxon>Lysobacterales</taxon>
        <taxon>Lysobacteraceae</taxon>
        <taxon>Luteimonas</taxon>
    </lineage>
</organism>
<dbReference type="EMBL" id="JBHRYA010000001">
    <property type="protein sequence ID" value="MFC3714796.1"/>
    <property type="molecule type" value="Genomic_DNA"/>
</dbReference>
<dbReference type="Pfam" id="PF00535">
    <property type="entry name" value="Glycos_transf_2"/>
    <property type="match status" value="2"/>
</dbReference>
<dbReference type="PANTHER" id="PTHR43179:SF7">
    <property type="entry name" value="RHAMNOSYLTRANSFERASE WBBL"/>
    <property type="match status" value="1"/>
</dbReference>
<keyword evidence="2" id="KW-0328">Glycosyltransferase</keyword>
<dbReference type="PANTHER" id="PTHR43179">
    <property type="entry name" value="RHAMNOSYLTRANSFERASE WBBL"/>
    <property type="match status" value="1"/>
</dbReference>
<sequence>MESLQATNDTDNCWVDVMRPEGTGPLAGWYQLQSITNVGGGEWVADRIRSADGKVQPVRLSSLASRSRSIVLFTHEAAWVQLRVVSGEGVAARSGLKFRRIGRVRAFAVMLEMIGVHAAGGVRAALGAAGDFIRTAIVYGVSAGAEGLHACYRMVIGEGAPVELHPAQVWRLRRRAWWPRSDRLLLTPIAQLVAKASPLGGVTWEATTGKPRFGITRMDGSAPILKAGWYRLTGRLTASTGRIVAPCFYLNYATGKAQPLPVQIRVHEPGVDGRVDMSIRFTHDVSALRFDPSTGPARFTIGGFQLRRMGRPEWMSRLLAGLCDEDGRRDWPAIVASATDMSRLAAQGRLRSAGELLAERYIETSQRHAGSYAAWVRKYDTLSVADREAMTSRGQALAVDGPKISLLVPVYQTPERWLRSCLDSVLAQAYPNWELCIADDASPSPHVREVLEEYQRRDARIRVRLRKDNGHISEASNTALDMACGDYVGLLDHDDELRPHALLEVVEAIVARPGLELIYSDEDKIDEAGRRFQPYFKPEWNPDLLLSQNYVCHFTVIRTLLARNVGGFRKGFEGSQDHDLILRCSREIQPWQIHHVPRVLYHWRAIAGSTALERKSKDYASSAGVCAVREYVRGIAPHASVDELPHGHYRVRWPVPQPAPKVSLIIPTRDRVGLLRTCVESLLAKTGYPNFELVVVDNQSYELDALAYLDELRSRERVKVLKYDAPFNYSAINNWAAAHCDGELLCMLNNDIEAINGDWLDEMAGFACRPDIGAVGAMLYYPDDSIQHAGVILGLGGVANHAYCHQPADFPGHGARALVAQNLSAVTGACLLVRREVFEQVGGLDERLRITFNDIDFCLRVREAGYRNAWTPFATLYHHESASRGADDTLEKVARFRREVALMRERWSTILDNDPAYNPNLSIDIADTASQLAFPPRQSRWVGG</sequence>
<dbReference type="Gene3D" id="3.90.550.10">
    <property type="entry name" value="Spore Coat Polysaccharide Biosynthesis Protein SpsA, Chain A"/>
    <property type="match status" value="2"/>
</dbReference>
<dbReference type="Proteomes" id="UP001595705">
    <property type="component" value="Unassembled WGS sequence"/>
</dbReference>
<evidence type="ECO:0000313" key="3">
    <source>
        <dbReference type="Proteomes" id="UP001595705"/>
    </source>
</evidence>
<reference evidence="3" key="1">
    <citation type="journal article" date="2019" name="Int. J. Syst. Evol. Microbiol.">
        <title>The Global Catalogue of Microorganisms (GCM) 10K type strain sequencing project: providing services to taxonomists for standard genome sequencing and annotation.</title>
        <authorList>
            <consortium name="The Broad Institute Genomics Platform"/>
            <consortium name="The Broad Institute Genome Sequencing Center for Infectious Disease"/>
            <person name="Wu L."/>
            <person name="Ma J."/>
        </authorList>
    </citation>
    <scope>NUCLEOTIDE SEQUENCE [LARGE SCALE GENOMIC DNA]</scope>
    <source>
        <strain evidence="3">KCTC 42441</strain>
    </source>
</reference>
<dbReference type="GO" id="GO:0016757">
    <property type="term" value="F:glycosyltransferase activity"/>
    <property type="evidence" value="ECO:0007669"/>
    <property type="project" value="UniProtKB-KW"/>
</dbReference>